<dbReference type="EMBL" id="ADOU02000004">
    <property type="protein sequence ID" value="KGJ67742.1"/>
    <property type="molecule type" value="Genomic_DNA"/>
</dbReference>
<dbReference type="Proteomes" id="UP000024900">
    <property type="component" value="Unassembled WGS sequence"/>
</dbReference>
<gene>
    <name evidence="2" type="ORF">BJA5080_01360</name>
</gene>
<sequence>MGLQILALLTASCLSEFRNVGCLDHPAHLEGDRMSSRFAHRVRMSGVDGSSREFSCDIDSQKNRGEDGRHR</sequence>
<dbReference type="AlphaFoldDB" id="A0A837CF32"/>
<organism evidence="2 3">
    <name type="scientific">Bradyrhizobium diazoefficiens SEMIA 5080</name>
    <dbReference type="NCBI Taxonomy" id="754504"/>
    <lineage>
        <taxon>Bacteria</taxon>
        <taxon>Pseudomonadati</taxon>
        <taxon>Pseudomonadota</taxon>
        <taxon>Alphaproteobacteria</taxon>
        <taxon>Hyphomicrobiales</taxon>
        <taxon>Nitrobacteraceae</taxon>
        <taxon>Bradyrhizobium</taxon>
    </lineage>
</organism>
<evidence type="ECO:0000313" key="2">
    <source>
        <dbReference type="EMBL" id="KGJ67742.1"/>
    </source>
</evidence>
<name>A0A837CF32_9BRAD</name>
<proteinExistence type="predicted"/>
<feature type="compositionally biased region" description="Basic and acidic residues" evidence="1">
    <location>
        <begin position="50"/>
        <end position="71"/>
    </location>
</feature>
<feature type="region of interest" description="Disordered" evidence="1">
    <location>
        <begin position="48"/>
        <end position="71"/>
    </location>
</feature>
<reference evidence="2 3" key="1">
    <citation type="journal article" date="2014" name="BMC Genomics">
        <title>Comparative genomics of Bradyrhizobium japonicum CPAC 15 and Bradyrhizobium diazoefficiens CPAC 7: elite model strains for understanding symbiotic performance with soybean.</title>
        <authorList>
            <person name="Siqueira A.F."/>
            <person name="Ormeno-Orrillo E."/>
            <person name="Souza R.C."/>
            <person name="Rodrigues E.P."/>
            <person name="Almeida L.G."/>
            <person name="Barcellos F.G."/>
            <person name="Batista J.S."/>
            <person name="Nakatami A.S."/>
            <person name="Martinez-Romero E."/>
            <person name="Vasconcelos A.T."/>
            <person name="Hungria M."/>
        </authorList>
    </citation>
    <scope>NUCLEOTIDE SEQUENCE [LARGE SCALE GENOMIC DNA]</scope>
    <source>
        <strain evidence="2 3">SEMIA 5080</strain>
    </source>
</reference>
<evidence type="ECO:0000256" key="1">
    <source>
        <dbReference type="SAM" id="MobiDB-lite"/>
    </source>
</evidence>
<accession>A0A837CF32</accession>
<comment type="caution">
    <text evidence="2">The sequence shown here is derived from an EMBL/GenBank/DDBJ whole genome shotgun (WGS) entry which is preliminary data.</text>
</comment>
<protein>
    <submittedName>
        <fullName evidence="2">Uncharacterized protein</fullName>
    </submittedName>
</protein>
<evidence type="ECO:0000313" key="3">
    <source>
        <dbReference type="Proteomes" id="UP000024900"/>
    </source>
</evidence>